<dbReference type="EC" id="5.4.99.-" evidence="6"/>
<dbReference type="InterPro" id="IPR036986">
    <property type="entry name" value="S4_RNA-bd_sf"/>
</dbReference>
<dbReference type="InterPro" id="IPR020103">
    <property type="entry name" value="PsdUridine_synth_cat_dom_sf"/>
</dbReference>
<evidence type="ECO:0000256" key="1">
    <source>
        <dbReference type="ARBA" id="ARBA00008348"/>
    </source>
</evidence>
<dbReference type="PANTHER" id="PTHR47683">
    <property type="entry name" value="PSEUDOURIDINE SYNTHASE FAMILY PROTEIN-RELATED"/>
    <property type="match status" value="1"/>
</dbReference>
<comment type="catalytic activity">
    <reaction evidence="4">
        <text>uridine(516) in 16S rRNA = pseudouridine(516) in 16S rRNA</text>
        <dbReference type="Rhea" id="RHEA:38867"/>
        <dbReference type="Rhea" id="RHEA-COMP:10089"/>
        <dbReference type="Rhea" id="RHEA-COMP:10090"/>
        <dbReference type="ChEBI" id="CHEBI:65314"/>
        <dbReference type="ChEBI" id="CHEBI:65315"/>
        <dbReference type="EC" id="5.4.99.19"/>
    </reaction>
</comment>
<protein>
    <recommendedName>
        <fullName evidence="6">Pseudouridine synthase</fullName>
        <ecNumber evidence="6">5.4.99.-</ecNumber>
    </recommendedName>
</protein>
<dbReference type="GO" id="GO:0006364">
    <property type="term" value="P:rRNA processing"/>
    <property type="evidence" value="ECO:0007669"/>
    <property type="project" value="UniProtKB-ARBA"/>
</dbReference>
<dbReference type="InterPro" id="IPR006145">
    <property type="entry name" value="PsdUridine_synth_RsuA/RluA"/>
</dbReference>
<proteinExistence type="inferred from homology"/>
<dbReference type="InterPro" id="IPR020094">
    <property type="entry name" value="TruA/RsuA/RluB/E/F_N"/>
</dbReference>
<dbReference type="InterPro" id="IPR000748">
    <property type="entry name" value="PsdUridine_synth_RsuA/RluB/E/F"/>
</dbReference>
<dbReference type="Pfam" id="PF00849">
    <property type="entry name" value="PseudoU_synth_2"/>
    <property type="match status" value="1"/>
</dbReference>
<dbReference type="NCBIfam" id="TIGR00093">
    <property type="entry name" value="pseudouridine synthase"/>
    <property type="match status" value="1"/>
</dbReference>
<dbReference type="OrthoDB" id="9807213at2"/>
<keyword evidence="3 6" id="KW-0413">Isomerase</keyword>
<dbReference type="EMBL" id="PZKG01000209">
    <property type="protein sequence ID" value="PTE19638.1"/>
    <property type="molecule type" value="Genomic_DNA"/>
</dbReference>
<comment type="caution">
    <text evidence="8">The sequence shown here is derived from an EMBL/GenBank/DDBJ whole genome shotgun (WGS) entry which is preliminary data.</text>
</comment>
<dbReference type="AlphaFoldDB" id="A0A2T4JP17"/>
<evidence type="ECO:0000256" key="6">
    <source>
        <dbReference type="RuleBase" id="RU003887"/>
    </source>
</evidence>
<dbReference type="PANTHER" id="PTHR47683:SF4">
    <property type="entry name" value="PSEUDOURIDINE SYNTHASE"/>
    <property type="match status" value="1"/>
</dbReference>
<organism evidence="8 9">
    <name type="scientific">Cereibacter changlensis JA139</name>
    <dbReference type="NCBI Taxonomy" id="1188249"/>
    <lineage>
        <taxon>Bacteria</taxon>
        <taxon>Pseudomonadati</taxon>
        <taxon>Pseudomonadota</taxon>
        <taxon>Alphaproteobacteria</taxon>
        <taxon>Rhodobacterales</taxon>
        <taxon>Paracoccaceae</taxon>
        <taxon>Cereibacter</taxon>
    </lineage>
</organism>
<reference evidence="8 9" key="1">
    <citation type="submission" date="2018-03" db="EMBL/GenBank/DDBJ databases">
        <title>Cereibacter changlensis.</title>
        <authorList>
            <person name="Meyer T.E."/>
            <person name="Miller S."/>
            <person name="Lodha T."/>
            <person name="Gandham S."/>
            <person name="Chintalapati S."/>
            <person name="Chintalapati V.R."/>
        </authorList>
    </citation>
    <scope>NUCLEOTIDE SEQUENCE [LARGE SCALE GENOMIC DNA]</scope>
    <source>
        <strain evidence="8 9">JA139</strain>
    </source>
</reference>
<dbReference type="InterPro" id="IPR018496">
    <property type="entry name" value="PsdUridine_synth_RsuA/RluB_CS"/>
</dbReference>
<dbReference type="GO" id="GO:0003723">
    <property type="term" value="F:RNA binding"/>
    <property type="evidence" value="ECO:0007669"/>
    <property type="project" value="UniProtKB-KW"/>
</dbReference>
<sequence length="251" mass="27378">MARIQTMRVDRMLSSMGYGSRSEVTRMGKAGIITLDAAEIADAARRIAVTPDLPARMKIDGEALDPLTGVVILLNKPLGMTCSHKDSGVLIYTVLPDRWRRRTPVIATVGRLDKQTSGLILLTDDGDLLHRIISPRSRVRKTYRATLARPLAGNETELFASGELMLDGDAKPLAPAELSVVSETEAIISVTEGRYHQVRRMFAAAGNHVTELHRERLGGLSIPDGMASGQWALLEADNIASIFHMDPAKQT</sequence>
<dbReference type="CDD" id="cd02553">
    <property type="entry name" value="PseudoU_synth_RsuA"/>
    <property type="match status" value="1"/>
</dbReference>
<evidence type="ECO:0000313" key="9">
    <source>
        <dbReference type="Proteomes" id="UP000241010"/>
    </source>
</evidence>
<dbReference type="PROSITE" id="PS01149">
    <property type="entry name" value="PSI_RSU"/>
    <property type="match status" value="1"/>
</dbReference>
<dbReference type="InterPro" id="IPR042092">
    <property type="entry name" value="PsdUridine_s_RsuA/RluB/E/F_cat"/>
</dbReference>
<comment type="similarity">
    <text evidence="1 6">Belongs to the pseudouridine synthase RsuA family.</text>
</comment>
<evidence type="ECO:0000256" key="2">
    <source>
        <dbReference type="ARBA" id="ARBA00022884"/>
    </source>
</evidence>
<keyword evidence="2" id="KW-0694">RNA-binding</keyword>
<evidence type="ECO:0000256" key="3">
    <source>
        <dbReference type="ARBA" id="ARBA00023235"/>
    </source>
</evidence>
<dbReference type="Proteomes" id="UP000241010">
    <property type="component" value="Unassembled WGS sequence"/>
</dbReference>
<evidence type="ECO:0000256" key="5">
    <source>
        <dbReference type="ARBA" id="ARBA00037590"/>
    </source>
</evidence>
<dbReference type="GO" id="GO:0160136">
    <property type="term" value="F:16S rRNA pseudouridine(516) synthase activity"/>
    <property type="evidence" value="ECO:0007669"/>
    <property type="project" value="UniProtKB-EC"/>
</dbReference>
<dbReference type="SUPFAM" id="SSF55120">
    <property type="entry name" value="Pseudouridine synthase"/>
    <property type="match status" value="1"/>
</dbReference>
<dbReference type="Gene3D" id="3.30.70.1560">
    <property type="entry name" value="Alpha-L RNA-binding motif"/>
    <property type="match status" value="1"/>
</dbReference>
<keyword evidence="9" id="KW-1185">Reference proteome</keyword>
<comment type="function">
    <text evidence="5">Responsible for synthesis of pseudouridine from uracil-516 in 16S ribosomal RNA.</text>
</comment>
<feature type="domain" description="Pseudouridine synthase RsuA/RluA-like" evidence="7">
    <location>
        <begin position="71"/>
        <end position="204"/>
    </location>
</feature>
<accession>A0A2T4JP17</accession>
<evidence type="ECO:0000259" key="7">
    <source>
        <dbReference type="Pfam" id="PF00849"/>
    </source>
</evidence>
<gene>
    <name evidence="8" type="ORF">C5F48_21845</name>
</gene>
<dbReference type="GO" id="GO:0001522">
    <property type="term" value="P:pseudouridine synthesis"/>
    <property type="evidence" value="ECO:0007669"/>
    <property type="project" value="InterPro"/>
</dbReference>
<dbReference type="Gene3D" id="3.10.290.10">
    <property type="entry name" value="RNA-binding S4 domain"/>
    <property type="match status" value="1"/>
</dbReference>
<name>A0A2T4JP17_9RHOB</name>
<dbReference type="Gene3D" id="3.30.70.580">
    <property type="entry name" value="Pseudouridine synthase I, catalytic domain, N-terminal subdomain"/>
    <property type="match status" value="1"/>
</dbReference>
<dbReference type="SUPFAM" id="SSF55174">
    <property type="entry name" value="Alpha-L RNA-binding motif"/>
    <property type="match status" value="1"/>
</dbReference>
<dbReference type="InterPro" id="IPR050343">
    <property type="entry name" value="RsuA_PseudoU_synthase"/>
</dbReference>
<evidence type="ECO:0000256" key="4">
    <source>
        <dbReference type="ARBA" id="ARBA00036749"/>
    </source>
</evidence>
<evidence type="ECO:0000313" key="8">
    <source>
        <dbReference type="EMBL" id="PTE19638.1"/>
    </source>
</evidence>